<protein>
    <submittedName>
        <fullName evidence="1">Uncharacterized protein</fullName>
    </submittedName>
</protein>
<evidence type="ECO:0000313" key="1">
    <source>
        <dbReference type="EMBL" id="KEZ17991.1"/>
    </source>
</evidence>
<comment type="caution">
    <text evidence="1">The sequence shown here is derived from an EMBL/GenBank/DDBJ whole genome shotgun (WGS) entry which is preliminary data.</text>
</comment>
<dbReference type="EMBL" id="JFDO01000027">
    <property type="protein sequence ID" value="KEZ17991.1"/>
    <property type="molecule type" value="Genomic_DNA"/>
</dbReference>
<gene>
    <name evidence="1" type="ORF">MCAPa_7130</name>
</gene>
<reference evidence="1 2" key="1">
    <citation type="submission" date="2014-02" db="EMBL/GenBank/DDBJ databases">
        <title>Genome sequence of Mycoplasma capricolum subsp. capricolum strain 14232.</title>
        <authorList>
            <person name="Sirand-Pugnet P."/>
            <person name="Breton M."/>
            <person name="Dordet-Frisoni E."/>
            <person name="Baranowski E."/>
            <person name="Barre A."/>
            <person name="Couture C."/>
            <person name="Dupuy V."/>
            <person name="Gaurivaud P."/>
            <person name="Jacob D."/>
            <person name="Lemaitre C."/>
            <person name="Manso-Silvan L."/>
            <person name="Nikolski M."/>
            <person name="Nouvel L.-X."/>
            <person name="Poumarat F."/>
            <person name="Tardy F."/>
            <person name="Thebault P."/>
            <person name="Theil S."/>
            <person name="Citti C."/>
            <person name="Thiaucourt F."/>
            <person name="Blanchard A."/>
        </authorList>
    </citation>
    <scope>NUCLEOTIDE SEQUENCE [LARGE SCALE GENOMIC DNA]</scope>
    <source>
        <strain evidence="1 2">14232</strain>
    </source>
</reference>
<name>A0A084EJ49_MYCCA</name>
<dbReference type="AlphaFoldDB" id="A0A084EJ49"/>
<accession>A0A084EJ49</accession>
<sequence length="54" mass="6651">MKKDKKDKWDIDNFLVVNWPQKTKEQIDKEVQKNVDELFSNPEFIELLKRLEKM</sequence>
<dbReference type="Proteomes" id="UP000028533">
    <property type="component" value="Unassembled WGS sequence"/>
</dbReference>
<dbReference type="RefSeq" id="WP_014584587.1">
    <property type="nucleotide sequence ID" value="NZ_JFDO01000027.1"/>
</dbReference>
<proteinExistence type="predicted"/>
<organism evidence="1 2">
    <name type="scientific">Mycoplasma capricolum subsp. capricolum 14232</name>
    <dbReference type="NCBI Taxonomy" id="1188238"/>
    <lineage>
        <taxon>Bacteria</taxon>
        <taxon>Bacillati</taxon>
        <taxon>Mycoplasmatota</taxon>
        <taxon>Mollicutes</taxon>
        <taxon>Mycoplasmataceae</taxon>
        <taxon>Mycoplasma</taxon>
    </lineage>
</organism>
<evidence type="ECO:0000313" key="2">
    <source>
        <dbReference type="Proteomes" id="UP000028533"/>
    </source>
</evidence>